<reference evidence="1" key="1">
    <citation type="submission" date="2020-05" db="UniProtKB">
        <authorList>
            <consortium name="EnsemblMetazoa"/>
        </authorList>
    </citation>
    <scope>IDENTIFICATION</scope>
    <source>
        <strain evidence="1">Yale</strain>
    </source>
</reference>
<protein>
    <submittedName>
        <fullName evidence="1">Uncharacterized protein</fullName>
    </submittedName>
</protein>
<proteinExistence type="predicted"/>
<dbReference type="EMBL" id="CCAG010022685">
    <property type="status" value="NOT_ANNOTATED_CDS"/>
    <property type="molecule type" value="Genomic_DNA"/>
</dbReference>
<name>A0A1B0G1B0_GLOMM</name>
<dbReference type="EnsemblMetazoa" id="GMOY007057-RA">
    <property type="protein sequence ID" value="GMOY007057-PA"/>
    <property type="gene ID" value="GMOY007057"/>
</dbReference>
<evidence type="ECO:0000313" key="2">
    <source>
        <dbReference type="Proteomes" id="UP000092444"/>
    </source>
</evidence>
<dbReference type="AlphaFoldDB" id="A0A1B0G1B0"/>
<sequence>MPRRIDVYMMKKTSQHCTVSTEAFRRNVSKSTDSGARSFGLRECDNESTVVFKSTIKCNNQMEELSELGANMVVGYQPLNI</sequence>
<evidence type="ECO:0000313" key="1">
    <source>
        <dbReference type="EnsemblMetazoa" id="GMOY007057-PA"/>
    </source>
</evidence>
<keyword evidence="2" id="KW-1185">Reference proteome</keyword>
<dbReference type="Proteomes" id="UP000092444">
    <property type="component" value="Unassembled WGS sequence"/>
</dbReference>
<dbReference type="EMBL" id="CCAG010022684">
    <property type="status" value="NOT_ANNOTATED_CDS"/>
    <property type="molecule type" value="Genomic_DNA"/>
</dbReference>
<organism evidence="1 2">
    <name type="scientific">Glossina morsitans morsitans</name>
    <name type="common">Savannah tsetse fly</name>
    <dbReference type="NCBI Taxonomy" id="37546"/>
    <lineage>
        <taxon>Eukaryota</taxon>
        <taxon>Metazoa</taxon>
        <taxon>Ecdysozoa</taxon>
        <taxon>Arthropoda</taxon>
        <taxon>Hexapoda</taxon>
        <taxon>Insecta</taxon>
        <taxon>Pterygota</taxon>
        <taxon>Neoptera</taxon>
        <taxon>Endopterygota</taxon>
        <taxon>Diptera</taxon>
        <taxon>Brachycera</taxon>
        <taxon>Muscomorpha</taxon>
        <taxon>Hippoboscoidea</taxon>
        <taxon>Glossinidae</taxon>
        <taxon>Glossina</taxon>
    </lineage>
</organism>
<dbReference type="VEuPathDB" id="VectorBase:GMOY007057"/>
<accession>A0A1B0G1B0</accession>